<evidence type="ECO:0000256" key="4">
    <source>
        <dbReference type="SAM" id="MobiDB-lite"/>
    </source>
</evidence>
<evidence type="ECO:0000256" key="5">
    <source>
        <dbReference type="SAM" id="SignalP"/>
    </source>
</evidence>
<dbReference type="PROSITE" id="PS51109">
    <property type="entry name" value="G5"/>
    <property type="match status" value="1"/>
</dbReference>
<dbReference type="Proteomes" id="UP000501058">
    <property type="component" value="Chromosome"/>
</dbReference>
<dbReference type="Gene3D" id="1.10.530.10">
    <property type="match status" value="1"/>
</dbReference>
<evidence type="ECO:0000259" key="6">
    <source>
        <dbReference type="PROSITE" id="PS51109"/>
    </source>
</evidence>
<feature type="chain" id="PRO_5039496389" evidence="5">
    <location>
        <begin position="25"/>
        <end position="316"/>
    </location>
</feature>
<keyword evidence="3" id="KW-0378">Hydrolase</keyword>
<keyword evidence="8" id="KW-1185">Reference proteome</keyword>
<evidence type="ECO:0000313" key="7">
    <source>
        <dbReference type="EMBL" id="QIK71413.1"/>
    </source>
</evidence>
<dbReference type="AlphaFoldDB" id="A0A6G7Y3Q6"/>
<reference evidence="7 8" key="1">
    <citation type="submission" date="2020-03" db="EMBL/GenBank/DDBJ databases">
        <title>Propioniciclava sp. nov., isolated from Hydrophilus acuminatus.</title>
        <authorList>
            <person name="Hyun D.-W."/>
            <person name="Bae J.-W."/>
        </authorList>
    </citation>
    <scope>NUCLEOTIDE SEQUENCE [LARGE SCALE GENOMIC DNA]</scope>
    <source>
        <strain evidence="7 8">HDW11</strain>
    </source>
</reference>
<feature type="domain" description="G5" evidence="6">
    <location>
        <begin position="102"/>
        <end position="182"/>
    </location>
</feature>
<dbReference type="Gene3D" id="2.20.230.10">
    <property type="entry name" value="Resuscitation-promoting factor rpfb"/>
    <property type="match status" value="1"/>
</dbReference>
<feature type="compositionally biased region" description="Basic and acidic residues" evidence="4">
    <location>
        <begin position="181"/>
        <end position="191"/>
    </location>
</feature>
<feature type="region of interest" description="Disordered" evidence="4">
    <location>
        <begin position="176"/>
        <end position="235"/>
    </location>
</feature>
<sequence length="316" mass="33009">MPLSPKLIAVATSAAVLIAGGATAVAASTQPAPQVTAVPAALIETPQAIEVLVWADGGAKRVSITDATVASALAAAELTLGEHDRVSPALGSQLTVGDSIKVSRVSVSQETQQVTLEFASTQVQDATLAKGETKVKTKGVAGLREDVVATTTVDGQVEGTELVSQTVVREPVNQVTAVGTKKAEVTSRSSERTPVPAPAKTTTKPKASTTPKPAAPKPTTPKPETSQPPASGGALDLRRADMWDRIAKCESTNRWNINTGNGYYGGLQFDLPTWRSVGGTDFAAYPHQASREQQITVANRLYDKRGLQPWGCRHAA</sequence>
<protein>
    <submittedName>
        <fullName evidence="7">DUF348 domain-containing protein</fullName>
    </submittedName>
</protein>
<dbReference type="SMART" id="SM01208">
    <property type="entry name" value="G5"/>
    <property type="match status" value="1"/>
</dbReference>
<evidence type="ECO:0000256" key="1">
    <source>
        <dbReference type="ARBA" id="ARBA00010830"/>
    </source>
</evidence>
<dbReference type="InterPro" id="IPR010618">
    <property type="entry name" value="RPF"/>
</dbReference>
<comment type="similarity">
    <text evidence="1">Belongs to the transglycosylase family. Rpf subfamily.</text>
</comment>
<accession>A0A6G7Y3Q6</accession>
<dbReference type="Pfam" id="PF06737">
    <property type="entry name" value="Transglycosylas"/>
    <property type="match status" value="1"/>
</dbReference>
<evidence type="ECO:0000256" key="3">
    <source>
        <dbReference type="ARBA" id="ARBA00022801"/>
    </source>
</evidence>
<keyword evidence="2 5" id="KW-0732">Signal</keyword>
<dbReference type="InterPro" id="IPR007137">
    <property type="entry name" value="DUF348"/>
</dbReference>
<proteinExistence type="inferred from homology"/>
<dbReference type="KEGG" id="prv:G7070_02800"/>
<dbReference type="Pfam" id="PF03990">
    <property type="entry name" value="DUF348"/>
    <property type="match status" value="1"/>
</dbReference>
<evidence type="ECO:0000313" key="8">
    <source>
        <dbReference type="Proteomes" id="UP000501058"/>
    </source>
</evidence>
<dbReference type="Pfam" id="PF07501">
    <property type="entry name" value="G5"/>
    <property type="match status" value="1"/>
</dbReference>
<dbReference type="CDD" id="cd13925">
    <property type="entry name" value="RPF"/>
    <property type="match status" value="1"/>
</dbReference>
<organism evidence="7 8">
    <name type="scientific">Propioniciclava coleopterorum</name>
    <dbReference type="NCBI Taxonomy" id="2714937"/>
    <lineage>
        <taxon>Bacteria</taxon>
        <taxon>Bacillati</taxon>
        <taxon>Actinomycetota</taxon>
        <taxon>Actinomycetes</taxon>
        <taxon>Propionibacteriales</taxon>
        <taxon>Propionibacteriaceae</taxon>
        <taxon>Propioniciclava</taxon>
    </lineage>
</organism>
<feature type="signal peptide" evidence="5">
    <location>
        <begin position="1"/>
        <end position="24"/>
    </location>
</feature>
<evidence type="ECO:0000256" key="2">
    <source>
        <dbReference type="ARBA" id="ARBA00022729"/>
    </source>
</evidence>
<dbReference type="GO" id="GO:0016787">
    <property type="term" value="F:hydrolase activity"/>
    <property type="evidence" value="ECO:0007669"/>
    <property type="project" value="UniProtKB-KW"/>
</dbReference>
<name>A0A6G7Y3Q6_9ACTN</name>
<dbReference type="RefSeq" id="WP_166231819.1">
    <property type="nucleotide sequence ID" value="NZ_CP049865.1"/>
</dbReference>
<gene>
    <name evidence="7" type="ORF">G7070_02800</name>
</gene>
<dbReference type="EMBL" id="CP049865">
    <property type="protein sequence ID" value="QIK71413.1"/>
    <property type="molecule type" value="Genomic_DNA"/>
</dbReference>
<dbReference type="InterPro" id="IPR011098">
    <property type="entry name" value="G5_dom"/>
</dbReference>
<dbReference type="SUPFAM" id="SSF53955">
    <property type="entry name" value="Lysozyme-like"/>
    <property type="match status" value="1"/>
</dbReference>
<feature type="compositionally biased region" description="Low complexity" evidence="4">
    <location>
        <begin position="198"/>
        <end position="212"/>
    </location>
</feature>
<dbReference type="InterPro" id="IPR023346">
    <property type="entry name" value="Lysozyme-like_dom_sf"/>
</dbReference>